<feature type="site" description="Histone H3K4me3 binding" evidence="13">
    <location>
        <position position="276"/>
    </location>
</feature>
<evidence type="ECO:0000256" key="5">
    <source>
        <dbReference type="ARBA" id="ARBA00022771"/>
    </source>
</evidence>
<evidence type="ECO:0000256" key="11">
    <source>
        <dbReference type="ARBA" id="ARBA00023306"/>
    </source>
</evidence>
<evidence type="ECO:0000256" key="2">
    <source>
        <dbReference type="ARBA" id="ARBA00010210"/>
    </source>
</evidence>
<feature type="site" description="Histone H3K4me3 binding" evidence="13">
    <location>
        <position position="284"/>
    </location>
</feature>
<comment type="similarity">
    <text evidence="2 16">Belongs to the ING family.</text>
</comment>
<keyword evidence="3 14" id="KW-0479">Metal-binding</keyword>
<protein>
    <recommendedName>
        <fullName evidence="16">Chromatin modification-related protein</fullName>
    </recommendedName>
</protein>
<evidence type="ECO:0000256" key="17">
    <source>
        <dbReference type="SAM" id="MobiDB-lite"/>
    </source>
</evidence>
<feature type="region of interest" description="Disordered" evidence="17">
    <location>
        <begin position="153"/>
        <end position="172"/>
    </location>
</feature>
<evidence type="ECO:0000256" key="6">
    <source>
        <dbReference type="ARBA" id="ARBA00022833"/>
    </source>
</evidence>
<comment type="domain">
    <text evidence="16">The PHD-type zinc finger mediates the binding to H3K4me3.</text>
</comment>
<dbReference type="InterPro" id="IPR024610">
    <property type="entry name" value="ING_N_histone-binding"/>
</dbReference>
<feature type="binding site" evidence="14">
    <location>
        <position position="280"/>
    </location>
    <ligand>
        <name>Zn(2+)</name>
        <dbReference type="ChEBI" id="CHEBI:29105"/>
        <label>2</label>
    </ligand>
</feature>
<keyword evidence="20" id="KW-1185">Reference proteome</keyword>
<feature type="site" description="Histone H3K4me3 binding" evidence="13">
    <location>
        <position position="261"/>
    </location>
</feature>
<dbReference type="CDD" id="cd15505">
    <property type="entry name" value="PHD_ING"/>
    <property type="match status" value="1"/>
</dbReference>
<feature type="domain" description="PHD-type" evidence="18">
    <location>
        <begin position="259"/>
        <end position="308"/>
    </location>
</feature>
<comment type="function">
    <text evidence="16">Component of an histone acetyltransferase complex.</text>
</comment>
<feature type="region of interest" description="Disordered" evidence="17">
    <location>
        <begin position="189"/>
        <end position="252"/>
    </location>
</feature>
<evidence type="ECO:0000313" key="20">
    <source>
        <dbReference type="Proteomes" id="UP001378960"/>
    </source>
</evidence>
<dbReference type="Gene3D" id="6.10.140.1740">
    <property type="match status" value="1"/>
</dbReference>
<organism evidence="19 20">
    <name type="scientific">Pichia kluyveri</name>
    <name type="common">Yeast</name>
    <dbReference type="NCBI Taxonomy" id="36015"/>
    <lineage>
        <taxon>Eukaryota</taxon>
        <taxon>Fungi</taxon>
        <taxon>Dikarya</taxon>
        <taxon>Ascomycota</taxon>
        <taxon>Saccharomycotina</taxon>
        <taxon>Pichiomycetes</taxon>
        <taxon>Pichiales</taxon>
        <taxon>Pichiaceae</taxon>
        <taxon>Pichia</taxon>
    </lineage>
</organism>
<keyword evidence="5 15" id="KW-0863">Zinc-finger</keyword>
<feature type="site" description="Histone H3K4me3 binding" evidence="13">
    <location>
        <position position="272"/>
    </location>
</feature>
<evidence type="ECO:0000256" key="15">
    <source>
        <dbReference type="PROSITE-ProRule" id="PRU00146"/>
    </source>
</evidence>
<feature type="binding site" evidence="14">
    <location>
        <position position="264"/>
    </location>
    <ligand>
        <name>Zn(2+)</name>
        <dbReference type="ChEBI" id="CHEBI:29105"/>
        <label>1</label>
    </ligand>
</feature>
<evidence type="ECO:0000256" key="9">
    <source>
        <dbReference type="ARBA" id="ARBA00023242"/>
    </source>
</evidence>
<comment type="subcellular location">
    <subcellularLocation>
        <location evidence="1 16">Nucleus</location>
    </subcellularLocation>
</comment>
<evidence type="ECO:0000256" key="1">
    <source>
        <dbReference type="ARBA" id="ARBA00004123"/>
    </source>
</evidence>
<feature type="binding site" evidence="14">
    <location>
        <position position="286"/>
    </location>
    <ligand>
        <name>Zn(2+)</name>
        <dbReference type="ChEBI" id="CHEBI:29105"/>
        <label>1</label>
    </ligand>
</feature>
<dbReference type="GO" id="GO:0035267">
    <property type="term" value="C:NuA4 histone acetyltransferase complex"/>
    <property type="evidence" value="ECO:0007669"/>
    <property type="project" value="TreeGrafter"/>
</dbReference>
<gene>
    <name evidence="19" type="ORF">DAPK24_044820</name>
</gene>
<feature type="compositionally biased region" description="Polar residues" evidence="17">
    <location>
        <begin position="155"/>
        <end position="166"/>
    </location>
</feature>
<dbReference type="EMBL" id="BTGB01000009">
    <property type="protein sequence ID" value="GMM47884.1"/>
    <property type="molecule type" value="Genomic_DNA"/>
</dbReference>
<dbReference type="SUPFAM" id="SSF57903">
    <property type="entry name" value="FYVE/PHD zinc finger"/>
    <property type="match status" value="1"/>
</dbReference>
<evidence type="ECO:0000256" key="7">
    <source>
        <dbReference type="ARBA" id="ARBA00022853"/>
    </source>
</evidence>
<dbReference type="SMART" id="SM00249">
    <property type="entry name" value="PHD"/>
    <property type="match status" value="1"/>
</dbReference>
<evidence type="ECO:0000256" key="10">
    <source>
        <dbReference type="ARBA" id="ARBA00023254"/>
    </source>
</evidence>
<dbReference type="PANTHER" id="PTHR10333:SF100">
    <property type="entry name" value="CHROMATIN MODIFICATION-RELATED PROTEIN YNG2"/>
    <property type="match status" value="1"/>
</dbReference>
<evidence type="ECO:0000256" key="3">
    <source>
        <dbReference type="ARBA" id="ARBA00022723"/>
    </source>
</evidence>
<evidence type="ECO:0000256" key="16">
    <source>
        <dbReference type="RuleBase" id="RU361213"/>
    </source>
</evidence>
<evidence type="ECO:0000256" key="12">
    <source>
        <dbReference type="ARBA" id="ARBA00037044"/>
    </source>
</evidence>
<dbReference type="PROSITE" id="PS50016">
    <property type="entry name" value="ZF_PHD_2"/>
    <property type="match status" value="1"/>
</dbReference>
<keyword evidence="11" id="KW-0131">Cell cycle</keyword>
<keyword evidence="9 16" id="KW-0539">Nucleus</keyword>
<dbReference type="SMART" id="SM01408">
    <property type="entry name" value="ING"/>
    <property type="match status" value="1"/>
</dbReference>
<keyword evidence="7 16" id="KW-0156">Chromatin regulator</keyword>
<dbReference type="PANTHER" id="PTHR10333">
    <property type="entry name" value="INHIBITOR OF GROWTH PROTEIN"/>
    <property type="match status" value="1"/>
</dbReference>
<comment type="subunit">
    <text evidence="16">Component of an histone acetyltransferase complex. Interacts with H3K4me3 and to a lesser extent with H3K4me2.</text>
</comment>
<proteinExistence type="inferred from homology"/>
<keyword evidence="4" id="KW-0227">DNA damage</keyword>
<dbReference type="AlphaFoldDB" id="A0AAV5RB86"/>
<dbReference type="Pfam" id="PF12998">
    <property type="entry name" value="ING"/>
    <property type="match status" value="1"/>
</dbReference>
<dbReference type="InterPro" id="IPR013083">
    <property type="entry name" value="Znf_RING/FYVE/PHD"/>
</dbReference>
<evidence type="ECO:0000259" key="18">
    <source>
        <dbReference type="PROSITE" id="PS50016"/>
    </source>
</evidence>
<dbReference type="GO" id="GO:0006355">
    <property type="term" value="P:regulation of DNA-templated transcription"/>
    <property type="evidence" value="ECO:0007669"/>
    <property type="project" value="TreeGrafter"/>
</dbReference>
<dbReference type="InterPro" id="IPR019787">
    <property type="entry name" value="Znf_PHD-finger"/>
</dbReference>
<feature type="binding site" evidence="14">
    <location>
        <position position="275"/>
    </location>
    <ligand>
        <name>Zn(2+)</name>
        <dbReference type="ChEBI" id="CHEBI:29105"/>
        <label>2</label>
    </ligand>
</feature>
<dbReference type="InterPro" id="IPR028651">
    <property type="entry name" value="ING_fam"/>
</dbReference>
<evidence type="ECO:0000313" key="19">
    <source>
        <dbReference type="EMBL" id="GMM47884.1"/>
    </source>
</evidence>
<dbReference type="GO" id="GO:0006281">
    <property type="term" value="P:DNA repair"/>
    <property type="evidence" value="ECO:0007669"/>
    <property type="project" value="UniProtKB-KW"/>
</dbReference>
<dbReference type="GO" id="GO:0051321">
    <property type="term" value="P:meiotic cell cycle"/>
    <property type="evidence" value="ECO:0007669"/>
    <property type="project" value="UniProtKB-KW"/>
</dbReference>
<dbReference type="InterPro" id="IPR019786">
    <property type="entry name" value="Zinc_finger_PHD-type_CS"/>
</dbReference>
<dbReference type="GO" id="GO:0006325">
    <property type="term" value="P:chromatin organization"/>
    <property type="evidence" value="ECO:0007669"/>
    <property type="project" value="UniProtKB-KW"/>
</dbReference>
<dbReference type="PROSITE" id="PS01359">
    <property type="entry name" value="ZF_PHD_1"/>
    <property type="match status" value="1"/>
</dbReference>
<keyword evidence="6 14" id="KW-0862">Zinc</keyword>
<dbReference type="InterPro" id="IPR011011">
    <property type="entry name" value="Znf_FYVE_PHD"/>
</dbReference>
<dbReference type="GO" id="GO:0008270">
    <property type="term" value="F:zinc ion binding"/>
    <property type="evidence" value="ECO:0007669"/>
    <property type="project" value="UniProtKB-KW"/>
</dbReference>
<name>A0AAV5RB86_PICKL</name>
<dbReference type="Gene3D" id="3.30.40.10">
    <property type="entry name" value="Zinc/RING finger domain, C3HC4 (zinc finger)"/>
    <property type="match status" value="1"/>
</dbReference>
<dbReference type="Proteomes" id="UP001378960">
    <property type="component" value="Unassembled WGS sequence"/>
</dbReference>
<reference evidence="19 20" key="1">
    <citation type="journal article" date="2023" name="Elife">
        <title>Identification of key yeast species and microbe-microbe interactions impacting larval growth of Drosophila in the wild.</title>
        <authorList>
            <person name="Mure A."/>
            <person name="Sugiura Y."/>
            <person name="Maeda R."/>
            <person name="Honda K."/>
            <person name="Sakurai N."/>
            <person name="Takahashi Y."/>
            <person name="Watada M."/>
            <person name="Katoh T."/>
            <person name="Gotoh A."/>
            <person name="Gotoh Y."/>
            <person name="Taniguchi I."/>
            <person name="Nakamura K."/>
            <person name="Hayashi T."/>
            <person name="Katayama T."/>
            <person name="Uemura T."/>
            <person name="Hattori Y."/>
        </authorList>
    </citation>
    <scope>NUCLEOTIDE SEQUENCE [LARGE SCALE GENOMIC DNA]</scope>
    <source>
        <strain evidence="19 20">PK-24</strain>
    </source>
</reference>
<keyword evidence="8" id="KW-0234">DNA repair</keyword>
<comment type="caution">
    <text evidence="19">The sequence shown here is derived from an EMBL/GenBank/DDBJ whole genome shotgun (WGS) entry which is preliminary data.</text>
</comment>
<dbReference type="CDD" id="cd16858">
    <property type="entry name" value="ING_ING3_Yng2p"/>
    <property type="match status" value="1"/>
</dbReference>
<sequence length="321" mass="36569">MDAATLLDHYIHDLANIPEETKYLLSEIGRKDVEYDKIMSKIQAADSQISKYIKQHGSLVRHPKEDSLNDEMIKYYEEARKISNEKILLSNTALLNISKYVSRFERDIERLVESGGIDHWDYVEEEDIDMIDAIPSTGNKNSSFKNLDKPYARSYNGSSNSNNTFNDPKKIMLSSNGSVSELTKKMINSSLESKSQKLPKKSSRDKTPINDNASTRESTPSMRKKDMSMSTPMNKGPSRRIPSGSGMGNNENGNGEDDELYCFCQQVSYGEMVACDNPNCKYEWFHYDCVGLKEPPSGVWFCPDCRKDGKKDFPKREKKKK</sequence>
<feature type="binding site" evidence="14">
    <location>
        <position position="289"/>
    </location>
    <ligand>
        <name>Zn(2+)</name>
        <dbReference type="ChEBI" id="CHEBI:29105"/>
        <label>1</label>
    </ligand>
</feature>
<feature type="compositionally biased region" description="Polar residues" evidence="17">
    <location>
        <begin position="209"/>
        <end position="221"/>
    </location>
</feature>
<dbReference type="InterPro" id="IPR001965">
    <property type="entry name" value="Znf_PHD"/>
</dbReference>
<feature type="binding site" evidence="14">
    <location>
        <position position="305"/>
    </location>
    <ligand>
        <name>Zn(2+)</name>
        <dbReference type="ChEBI" id="CHEBI:29105"/>
        <label>2</label>
    </ligand>
</feature>
<feature type="binding site" evidence="14">
    <location>
        <position position="262"/>
    </location>
    <ligand>
        <name>Zn(2+)</name>
        <dbReference type="ChEBI" id="CHEBI:29105"/>
        <label>1</label>
    </ligand>
</feature>
<dbReference type="GO" id="GO:0005634">
    <property type="term" value="C:nucleus"/>
    <property type="evidence" value="ECO:0007669"/>
    <property type="project" value="UniProtKB-SubCell"/>
</dbReference>
<evidence type="ECO:0000256" key="14">
    <source>
        <dbReference type="PIRSR" id="PIRSR628651-51"/>
    </source>
</evidence>
<accession>A0AAV5RB86</accession>
<keyword evidence="10" id="KW-0469">Meiosis</keyword>
<comment type="function">
    <text evidence="12">Component of the NuA4 histone acetyltransferase complex which is involved in transcriptional activation of selected genes principally by acetylation of nucleosomal histone H4 and H2A. The NuA4 complex is also involved in DNA repair. Involved in cell cycle progression and meiosis.</text>
</comment>
<feature type="binding site" evidence="14">
    <location>
        <position position="302"/>
    </location>
    <ligand>
        <name>Zn(2+)</name>
        <dbReference type="ChEBI" id="CHEBI:29105"/>
        <label>2</label>
    </ligand>
</feature>
<evidence type="ECO:0000256" key="13">
    <source>
        <dbReference type="PIRSR" id="PIRSR628651-50"/>
    </source>
</evidence>
<evidence type="ECO:0000256" key="4">
    <source>
        <dbReference type="ARBA" id="ARBA00022763"/>
    </source>
</evidence>
<evidence type="ECO:0000256" key="8">
    <source>
        <dbReference type="ARBA" id="ARBA00023204"/>
    </source>
</evidence>